<dbReference type="AlphaFoldDB" id="A0A6B0YPY1"/>
<comment type="function">
    <text evidence="8">Catalyzes the aldol cleavage of 4-hydroxy-4-methyl-2-oxoglutarate (HMG) into 2 molecules of pyruvate. Also contains a secondary oxaloacetate (OAA) decarboxylase activity due to the common pyruvate enolate transition state formed following C-C bond cleavage in the retro-aldol and decarboxylation reactions.</text>
</comment>
<dbReference type="GO" id="GO:0008948">
    <property type="term" value="F:oxaloacetate decarboxylase activity"/>
    <property type="evidence" value="ECO:0007669"/>
    <property type="project" value="UniProtKB-EC"/>
</dbReference>
<name>A0A6B0YPY1_9CHLR</name>
<evidence type="ECO:0000256" key="2">
    <source>
        <dbReference type="ARBA" id="ARBA00001968"/>
    </source>
</evidence>
<evidence type="ECO:0000313" key="13">
    <source>
        <dbReference type="EMBL" id="MXY92019.1"/>
    </source>
</evidence>
<evidence type="ECO:0000256" key="3">
    <source>
        <dbReference type="ARBA" id="ARBA00008621"/>
    </source>
</evidence>
<dbReference type="GO" id="GO:0046872">
    <property type="term" value="F:metal ion binding"/>
    <property type="evidence" value="ECO:0007669"/>
    <property type="project" value="UniProtKB-KW"/>
</dbReference>
<dbReference type="PANTHER" id="PTHR33254">
    <property type="entry name" value="4-HYDROXY-4-METHYL-2-OXOGLUTARATE ALDOLASE 3-RELATED"/>
    <property type="match status" value="1"/>
</dbReference>
<dbReference type="InterPro" id="IPR036704">
    <property type="entry name" value="RraA/RraA-like_sf"/>
</dbReference>
<keyword evidence="12" id="KW-0460">Magnesium</keyword>
<comment type="subunit">
    <text evidence="4">Homotrimer.</text>
</comment>
<comment type="similarity">
    <text evidence="3">Belongs to the class II aldolase/RraA-like family.</text>
</comment>
<organism evidence="13">
    <name type="scientific">Caldilineaceae bacterium SB0664_bin_27</name>
    <dbReference type="NCBI Taxonomy" id="2605260"/>
    <lineage>
        <taxon>Bacteria</taxon>
        <taxon>Bacillati</taxon>
        <taxon>Chloroflexota</taxon>
        <taxon>Caldilineae</taxon>
        <taxon>Caldilineales</taxon>
        <taxon>Caldilineaceae</taxon>
    </lineage>
</organism>
<dbReference type="PANTHER" id="PTHR33254:SF16">
    <property type="entry name" value="BLR3842 PROTEIN"/>
    <property type="match status" value="1"/>
</dbReference>
<comment type="caution">
    <text evidence="13">The sequence shown here is derived from an EMBL/GenBank/DDBJ whole genome shotgun (WGS) entry which is preliminary data.</text>
</comment>
<accession>A0A6B0YPY1</accession>
<dbReference type="Gene3D" id="3.50.30.40">
    <property type="entry name" value="Ribonuclease E inhibitor RraA/RraA-like"/>
    <property type="match status" value="1"/>
</dbReference>
<comment type="cofactor">
    <cofactor evidence="2">
        <name>a divalent metal cation</name>
        <dbReference type="ChEBI" id="CHEBI:60240"/>
    </cofactor>
</comment>
<evidence type="ECO:0000256" key="12">
    <source>
        <dbReference type="PIRSR" id="PIRSR605493-1"/>
    </source>
</evidence>
<evidence type="ECO:0000256" key="11">
    <source>
        <dbReference type="ARBA" id="ARBA00047973"/>
    </source>
</evidence>
<dbReference type="Pfam" id="PF03737">
    <property type="entry name" value="RraA-like"/>
    <property type="match status" value="1"/>
</dbReference>
<comment type="cofactor">
    <cofactor evidence="12">
        <name>Mg(2+)</name>
        <dbReference type="ChEBI" id="CHEBI:18420"/>
    </cofactor>
</comment>
<keyword evidence="12" id="KW-0479">Metal-binding</keyword>
<feature type="binding site" evidence="12">
    <location>
        <position position="130"/>
    </location>
    <ligand>
        <name>substrate</name>
    </ligand>
</feature>
<dbReference type="CDD" id="cd16841">
    <property type="entry name" value="RraA_family"/>
    <property type="match status" value="1"/>
</dbReference>
<evidence type="ECO:0000256" key="10">
    <source>
        <dbReference type="ARBA" id="ARBA00032305"/>
    </source>
</evidence>
<dbReference type="EC" id="4.1.1.112" evidence="6"/>
<evidence type="ECO:0000256" key="1">
    <source>
        <dbReference type="ARBA" id="ARBA00001342"/>
    </source>
</evidence>
<dbReference type="InterPro" id="IPR005493">
    <property type="entry name" value="RraA/RraA-like"/>
</dbReference>
<dbReference type="NCBIfam" id="NF006093">
    <property type="entry name" value="PRK08245.1"/>
    <property type="match status" value="1"/>
</dbReference>
<reference evidence="13" key="1">
    <citation type="submission" date="2019-09" db="EMBL/GenBank/DDBJ databases">
        <title>Characterisation of the sponge microbiome using genome-centric metagenomics.</title>
        <authorList>
            <person name="Engelberts J.P."/>
            <person name="Robbins S.J."/>
            <person name="De Goeij J.M."/>
            <person name="Aranda M."/>
            <person name="Bell S.C."/>
            <person name="Webster N.S."/>
        </authorList>
    </citation>
    <scope>NUCLEOTIDE SEQUENCE</scope>
    <source>
        <strain evidence="13">SB0664_bin_27</strain>
    </source>
</reference>
<feature type="binding site" evidence="12">
    <location>
        <position position="131"/>
    </location>
    <ligand>
        <name>Mg(2+)</name>
        <dbReference type="ChEBI" id="CHEBI:18420"/>
    </ligand>
</feature>
<dbReference type="EMBL" id="VXRG01000008">
    <property type="protein sequence ID" value="MXY92019.1"/>
    <property type="molecule type" value="Genomic_DNA"/>
</dbReference>
<dbReference type="SUPFAM" id="SSF89562">
    <property type="entry name" value="RraA-like"/>
    <property type="match status" value="1"/>
</dbReference>
<evidence type="ECO:0000256" key="4">
    <source>
        <dbReference type="ARBA" id="ARBA00011233"/>
    </source>
</evidence>
<feature type="binding site" evidence="12">
    <location>
        <begin position="108"/>
        <end position="111"/>
    </location>
    <ligand>
        <name>substrate</name>
    </ligand>
</feature>
<evidence type="ECO:0000256" key="8">
    <source>
        <dbReference type="ARBA" id="ARBA00025046"/>
    </source>
</evidence>
<comment type="catalytic activity">
    <reaction evidence="1">
        <text>4-hydroxy-4-methyl-2-oxoglutarate = 2 pyruvate</text>
        <dbReference type="Rhea" id="RHEA:22748"/>
        <dbReference type="ChEBI" id="CHEBI:15361"/>
        <dbReference type="ChEBI" id="CHEBI:58276"/>
        <dbReference type="EC" id="4.1.3.17"/>
    </reaction>
</comment>
<dbReference type="GO" id="GO:0047443">
    <property type="term" value="F:4-hydroxy-4-methyl-2-oxoglutarate aldolase activity"/>
    <property type="evidence" value="ECO:0007669"/>
    <property type="project" value="UniProtKB-EC"/>
</dbReference>
<evidence type="ECO:0000256" key="6">
    <source>
        <dbReference type="ARBA" id="ARBA00012947"/>
    </source>
</evidence>
<sequence length="243" mass="26520">MAAKSVWTHELSADAKRKLRSVSTATLTSQLQNHGFRNTFLAGLYPLRPDLRMVGYAFTLRYIPAREDLADERYDNTRNVQRLAVEAVGAEDVLIVDARGDISAASLGHILGTRITQRGAAGFVTDGALRDTPGFRELELPTYIRAPHATTSFVAHHPVEMQVPIGCAGVAVTPGDVVVGDAEGVVIIPAHLAEEVAHGGYEQEIREEFFQEKVADGASIVGVYPPNDETLAEFERWRQEKGV</sequence>
<protein>
    <recommendedName>
        <fullName evidence="7">Putative 4-hydroxy-4-methyl-2-oxoglutarate aldolase</fullName>
        <ecNumber evidence="6">4.1.1.112</ecNumber>
        <ecNumber evidence="5">4.1.3.17</ecNumber>
    </recommendedName>
    <alternativeName>
        <fullName evidence="10">Oxaloacetate decarboxylase</fullName>
    </alternativeName>
    <alternativeName>
        <fullName evidence="9">RraA-like protein</fullName>
    </alternativeName>
</protein>
<evidence type="ECO:0000256" key="9">
    <source>
        <dbReference type="ARBA" id="ARBA00030169"/>
    </source>
</evidence>
<proteinExistence type="inferred from homology"/>
<gene>
    <name evidence="13" type="ORF">F4Y42_01070</name>
</gene>
<evidence type="ECO:0000256" key="7">
    <source>
        <dbReference type="ARBA" id="ARBA00016549"/>
    </source>
</evidence>
<dbReference type="EC" id="4.1.3.17" evidence="5"/>
<comment type="catalytic activity">
    <reaction evidence="11">
        <text>oxaloacetate + H(+) = pyruvate + CO2</text>
        <dbReference type="Rhea" id="RHEA:15641"/>
        <dbReference type="ChEBI" id="CHEBI:15361"/>
        <dbReference type="ChEBI" id="CHEBI:15378"/>
        <dbReference type="ChEBI" id="CHEBI:16452"/>
        <dbReference type="ChEBI" id="CHEBI:16526"/>
        <dbReference type="EC" id="4.1.1.112"/>
    </reaction>
</comment>
<evidence type="ECO:0000256" key="5">
    <source>
        <dbReference type="ARBA" id="ARBA00012213"/>
    </source>
</evidence>